<comment type="caution">
    <text evidence="2">The sequence shown here is derived from an EMBL/GenBank/DDBJ whole genome shotgun (WGS) entry which is preliminary data.</text>
</comment>
<accession>A0A8T0TRJ0</accession>
<dbReference type="AlphaFoldDB" id="A0A8T0TRJ0"/>
<name>A0A8T0TRJ0_PANVG</name>
<dbReference type="Proteomes" id="UP000823388">
    <property type="component" value="Chromosome 4K"/>
</dbReference>
<dbReference type="EMBL" id="CM029043">
    <property type="protein sequence ID" value="KAG2611655.1"/>
    <property type="molecule type" value="Genomic_DNA"/>
</dbReference>
<gene>
    <name evidence="2" type="ORF">PVAP13_4KG182205</name>
</gene>
<reference evidence="2" key="1">
    <citation type="submission" date="2020-05" db="EMBL/GenBank/DDBJ databases">
        <title>WGS assembly of Panicum virgatum.</title>
        <authorList>
            <person name="Lovell J.T."/>
            <person name="Jenkins J."/>
            <person name="Shu S."/>
            <person name="Juenger T.E."/>
            <person name="Schmutz J."/>
        </authorList>
    </citation>
    <scope>NUCLEOTIDE SEQUENCE</scope>
    <source>
        <strain evidence="2">AP13</strain>
    </source>
</reference>
<keyword evidence="3" id="KW-1185">Reference proteome</keyword>
<organism evidence="2 3">
    <name type="scientific">Panicum virgatum</name>
    <name type="common">Blackwell switchgrass</name>
    <dbReference type="NCBI Taxonomy" id="38727"/>
    <lineage>
        <taxon>Eukaryota</taxon>
        <taxon>Viridiplantae</taxon>
        <taxon>Streptophyta</taxon>
        <taxon>Embryophyta</taxon>
        <taxon>Tracheophyta</taxon>
        <taxon>Spermatophyta</taxon>
        <taxon>Magnoliopsida</taxon>
        <taxon>Liliopsida</taxon>
        <taxon>Poales</taxon>
        <taxon>Poaceae</taxon>
        <taxon>PACMAD clade</taxon>
        <taxon>Panicoideae</taxon>
        <taxon>Panicodae</taxon>
        <taxon>Paniceae</taxon>
        <taxon>Panicinae</taxon>
        <taxon>Panicum</taxon>
        <taxon>Panicum sect. Hiantes</taxon>
    </lineage>
</organism>
<feature type="compositionally biased region" description="Low complexity" evidence="1">
    <location>
        <begin position="41"/>
        <end position="61"/>
    </location>
</feature>
<evidence type="ECO:0000313" key="3">
    <source>
        <dbReference type="Proteomes" id="UP000823388"/>
    </source>
</evidence>
<protein>
    <submittedName>
        <fullName evidence="2">Uncharacterized protein</fullName>
    </submittedName>
</protein>
<feature type="region of interest" description="Disordered" evidence="1">
    <location>
        <begin position="41"/>
        <end position="67"/>
    </location>
</feature>
<proteinExistence type="predicted"/>
<evidence type="ECO:0000256" key="1">
    <source>
        <dbReference type="SAM" id="MobiDB-lite"/>
    </source>
</evidence>
<evidence type="ECO:0000313" key="2">
    <source>
        <dbReference type="EMBL" id="KAG2611655.1"/>
    </source>
</evidence>
<sequence>MDSFRFAPHSCTAEAHKSRLRRRRQTFGFRFRSSLRRAATLAAGRAPTTNAQARRANGAQRPTETSLDGWTRSAGRIAHVLMHTTCKQQAGKSYSSIHVSLV</sequence>